<evidence type="ECO:0000313" key="3">
    <source>
        <dbReference type="EMBL" id="CAH0111778.1"/>
    </source>
</evidence>
<sequence length="301" mass="35886">MVISNAVVKREETDVSPYNTRRHAVSERNVGHNELRLAVETVLPRLLGHSKSKRRQYLEEEDALEDACPKTYVDAVYDFGRWLGSVKDGRIKGFLEQDKCKIYADSYLLAMVFTYFLRAGFTHEEYNYKNFCTALFLAHEIEEENFLIEELVVEWETKQIQNNEEYTPMHRLRYELFVRMDYRALVSRKVCEEIMTYCPDHWAWKRKRHEMHSGVFQYRRCKRKILNLKFDPAQHSGDRNVMPWTSFPNSFFRLCEPCLKLEQKSTAIIAKKEARSACNRLTLKKRQHSPQADFKNNFMHF</sequence>
<evidence type="ECO:0000313" key="4">
    <source>
        <dbReference type="Proteomes" id="UP000789390"/>
    </source>
</evidence>
<evidence type="ECO:0008006" key="5">
    <source>
        <dbReference type="Google" id="ProtNLM"/>
    </source>
</evidence>
<dbReference type="Pfam" id="PF11357">
    <property type="entry name" value="Spy1"/>
    <property type="match status" value="1"/>
</dbReference>
<keyword evidence="4" id="KW-1185">Reference proteome</keyword>
<dbReference type="EMBL" id="CAKKLH010000316">
    <property type="protein sequence ID" value="CAH0111778.1"/>
    <property type="molecule type" value="Genomic_DNA"/>
</dbReference>
<dbReference type="PANTHER" id="PTHR31545:SF5">
    <property type="entry name" value="SPEEDY PROTEIN A"/>
    <property type="match status" value="1"/>
</dbReference>
<protein>
    <recommendedName>
        <fullName evidence="5">Speedy protein A</fullName>
    </recommendedName>
</protein>
<gene>
    <name evidence="3" type="ORF">DGAL_LOCUS15432</name>
</gene>
<dbReference type="Proteomes" id="UP000789390">
    <property type="component" value="Unassembled WGS sequence"/>
</dbReference>
<evidence type="ECO:0000256" key="2">
    <source>
        <dbReference type="ARBA" id="ARBA00023306"/>
    </source>
</evidence>
<organism evidence="3 4">
    <name type="scientific">Daphnia galeata</name>
    <dbReference type="NCBI Taxonomy" id="27404"/>
    <lineage>
        <taxon>Eukaryota</taxon>
        <taxon>Metazoa</taxon>
        <taxon>Ecdysozoa</taxon>
        <taxon>Arthropoda</taxon>
        <taxon>Crustacea</taxon>
        <taxon>Branchiopoda</taxon>
        <taxon>Diplostraca</taxon>
        <taxon>Cladocera</taxon>
        <taxon>Anomopoda</taxon>
        <taxon>Daphniidae</taxon>
        <taxon>Daphnia</taxon>
    </lineage>
</organism>
<dbReference type="InterPro" id="IPR052316">
    <property type="entry name" value="Speedy-Ringo_regulator"/>
</dbReference>
<proteinExistence type="inferred from homology"/>
<comment type="similarity">
    <text evidence="1">Belongs to the Speedy/Ringo family.</text>
</comment>
<dbReference type="AlphaFoldDB" id="A0A8J2S6W3"/>
<keyword evidence="2" id="KW-0131">Cell cycle</keyword>
<name>A0A8J2S6W3_9CRUS</name>
<accession>A0A8J2S6W3</accession>
<dbReference type="GO" id="GO:0019901">
    <property type="term" value="F:protein kinase binding"/>
    <property type="evidence" value="ECO:0007669"/>
    <property type="project" value="InterPro"/>
</dbReference>
<dbReference type="PANTHER" id="PTHR31545">
    <property type="entry name" value="SEEDY PROTEIN A/C FAMILY MEMBER"/>
    <property type="match status" value="1"/>
</dbReference>
<evidence type="ECO:0000256" key="1">
    <source>
        <dbReference type="ARBA" id="ARBA00010932"/>
    </source>
</evidence>
<comment type="caution">
    <text evidence="3">The sequence shown here is derived from an EMBL/GenBank/DDBJ whole genome shotgun (WGS) entry which is preliminary data.</text>
</comment>
<dbReference type="InterPro" id="IPR020984">
    <property type="entry name" value="Speedy"/>
</dbReference>
<reference evidence="3" key="1">
    <citation type="submission" date="2021-11" db="EMBL/GenBank/DDBJ databases">
        <authorList>
            <person name="Schell T."/>
        </authorList>
    </citation>
    <scope>NUCLEOTIDE SEQUENCE</scope>
    <source>
        <strain evidence="3">M5</strain>
    </source>
</reference>
<dbReference type="OrthoDB" id="9442170at2759"/>